<proteinExistence type="predicted"/>
<organism evidence="2 3">
    <name type="scientific">Streptomyces corynorhini</name>
    <dbReference type="NCBI Taxonomy" id="2282652"/>
    <lineage>
        <taxon>Bacteria</taxon>
        <taxon>Bacillati</taxon>
        <taxon>Actinomycetota</taxon>
        <taxon>Actinomycetes</taxon>
        <taxon>Kitasatosporales</taxon>
        <taxon>Streptomycetaceae</taxon>
        <taxon>Streptomyces</taxon>
    </lineage>
</organism>
<evidence type="ECO:0000313" key="3">
    <source>
        <dbReference type="Proteomes" id="UP000253741"/>
    </source>
</evidence>
<sequence length="281" mass="29187">MGASQRPTSAFHAANVRTSDTDRLVGALDSQASSAGVRRLRAWAHDALAARPGERAVDIGAGTGSETLTLASAVAPHGRALGVEPHPGLRAVAERRAREAGDAVRFVAGGAVRFVAGDALALPVADAEADVVWCERVFQHLAEPERAAAEIARVLRPGGRVALLDTDWATSILYPGEPEVVAALTGGALTAAANPYAGRKLAGQLAAAGLEIHDLGSQALIQDHRSLDLSFIGVLSSTALRRGLITEPQRDRLHADLAEAAERGGVHMSVTMFGVIAHRPA</sequence>
<name>A0A370AWK4_9ACTN</name>
<comment type="caution">
    <text evidence="2">The sequence shown here is derived from an EMBL/GenBank/DDBJ whole genome shotgun (WGS) entry which is preliminary data.</text>
</comment>
<dbReference type="InterPro" id="IPR029063">
    <property type="entry name" value="SAM-dependent_MTases_sf"/>
</dbReference>
<dbReference type="Gene3D" id="3.40.50.150">
    <property type="entry name" value="Vaccinia Virus protein VP39"/>
    <property type="match status" value="1"/>
</dbReference>
<gene>
    <name evidence="2" type="ORF">DVH02_30860</name>
</gene>
<dbReference type="GO" id="GO:0008757">
    <property type="term" value="F:S-adenosylmethionine-dependent methyltransferase activity"/>
    <property type="evidence" value="ECO:0007669"/>
    <property type="project" value="InterPro"/>
</dbReference>
<keyword evidence="3" id="KW-1185">Reference proteome</keyword>
<dbReference type="Proteomes" id="UP000253741">
    <property type="component" value="Unassembled WGS sequence"/>
</dbReference>
<dbReference type="EMBL" id="QQNA01000325">
    <property type="protein sequence ID" value="RDG33968.1"/>
    <property type="molecule type" value="Genomic_DNA"/>
</dbReference>
<dbReference type="Pfam" id="PF08241">
    <property type="entry name" value="Methyltransf_11"/>
    <property type="match status" value="1"/>
</dbReference>
<evidence type="ECO:0000313" key="2">
    <source>
        <dbReference type="EMBL" id="RDG33968.1"/>
    </source>
</evidence>
<dbReference type="OrthoDB" id="3636702at2"/>
<dbReference type="GO" id="GO:0032259">
    <property type="term" value="P:methylation"/>
    <property type="evidence" value="ECO:0007669"/>
    <property type="project" value="UniProtKB-KW"/>
</dbReference>
<dbReference type="SUPFAM" id="SSF53335">
    <property type="entry name" value="S-adenosyl-L-methionine-dependent methyltransferases"/>
    <property type="match status" value="1"/>
</dbReference>
<accession>A0A370AWK4</accession>
<protein>
    <submittedName>
        <fullName evidence="2">Methyltransferase domain-containing protein</fullName>
    </submittedName>
</protein>
<feature type="domain" description="Methyltransferase type 11" evidence="1">
    <location>
        <begin position="57"/>
        <end position="162"/>
    </location>
</feature>
<dbReference type="AlphaFoldDB" id="A0A370AWK4"/>
<dbReference type="InterPro" id="IPR013216">
    <property type="entry name" value="Methyltransf_11"/>
</dbReference>
<reference evidence="2 3" key="1">
    <citation type="submission" date="2018-07" db="EMBL/GenBank/DDBJ databases">
        <title>Streptomyces species from bats.</title>
        <authorList>
            <person name="Dunlap C."/>
        </authorList>
    </citation>
    <scope>NUCLEOTIDE SEQUENCE [LARGE SCALE GENOMIC DNA]</scope>
    <source>
        <strain evidence="2 3">AC230</strain>
    </source>
</reference>
<evidence type="ECO:0000259" key="1">
    <source>
        <dbReference type="Pfam" id="PF08241"/>
    </source>
</evidence>
<dbReference type="CDD" id="cd02440">
    <property type="entry name" value="AdoMet_MTases"/>
    <property type="match status" value="1"/>
</dbReference>
<dbReference type="PANTHER" id="PTHR42912">
    <property type="entry name" value="METHYLTRANSFERASE"/>
    <property type="match status" value="1"/>
</dbReference>
<dbReference type="InterPro" id="IPR050508">
    <property type="entry name" value="Methyltransf_Superfamily"/>
</dbReference>
<keyword evidence="2" id="KW-0808">Transferase</keyword>
<keyword evidence="2" id="KW-0489">Methyltransferase</keyword>
<dbReference type="RefSeq" id="WP_114627148.1">
    <property type="nucleotide sequence ID" value="NZ_QQNA01000325.1"/>
</dbReference>